<dbReference type="InterPro" id="IPR047951">
    <property type="entry name" value="Transpos_ISL3"/>
</dbReference>
<organism evidence="2 3">
    <name type="scientific">Streptomyces monashensis</name>
    <dbReference type="NCBI Taxonomy" id="1678012"/>
    <lineage>
        <taxon>Bacteria</taxon>
        <taxon>Bacillati</taxon>
        <taxon>Actinomycetota</taxon>
        <taxon>Actinomycetes</taxon>
        <taxon>Kitasatosporales</taxon>
        <taxon>Streptomycetaceae</taxon>
        <taxon>Streptomyces</taxon>
    </lineage>
</organism>
<protein>
    <recommendedName>
        <fullName evidence="1">Transposase IS204/IS1001/IS1096/IS1165 DDE domain-containing protein</fullName>
    </recommendedName>
</protein>
<name>A0A1S2PUD2_9ACTN</name>
<dbReference type="InterPro" id="IPR002560">
    <property type="entry name" value="Transposase_DDE"/>
</dbReference>
<evidence type="ECO:0000259" key="1">
    <source>
        <dbReference type="Pfam" id="PF01610"/>
    </source>
</evidence>
<gene>
    <name evidence="2" type="ORF">BIV23_31455</name>
</gene>
<evidence type="ECO:0000313" key="2">
    <source>
        <dbReference type="EMBL" id="OIJ97373.1"/>
    </source>
</evidence>
<accession>A0A1S2PUD2</accession>
<comment type="caution">
    <text evidence="2">The sequence shown here is derived from an EMBL/GenBank/DDBJ whole genome shotgun (WGS) entry which is preliminary data.</text>
</comment>
<dbReference type="PANTHER" id="PTHR33498">
    <property type="entry name" value="TRANSPOSASE FOR INSERTION SEQUENCE ELEMENT IS1557"/>
    <property type="match status" value="1"/>
</dbReference>
<dbReference type="EMBL" id="MLYO01000058">
    <property type="protein sequence ID" value="OIJ97373.1"/>
    <property type="molecule type" value="Genomic_DNA"/>
</dbReference>
<dbReference type="RefSeq" id="WP_071384373.1">
    <property type="nucleotide sequence ID" value="NZ_MLYO01000058.1"/>
</dbReference>
<reference evidence="2 3" key="1">
    <citation type="submission" date="2016-10" db="EMBL/GenBank/DDBJ databases">
        <title>Genome sequence of Streptomyces sp. MUSC 1.</title>
        <authorList>
            <person name="Lee L.-H."/>
            <person name="Ser H.-L."/>
            <person name="Law J.W.-F."/>
        </authorList>
    </citation>
    <scope>NUCLEOTIDE SEQUENCE [LARGE SCALE GENOMIC DNA]</scope>
    <source>
        <strain evidence="2 3">MUSC 1</strain>
    </source>
</reference>
<keyword evidence="3" id="KW-1185">Reference proteome</keyword>
<dbReference type="OrthoDB" id="3238779at2"/>
<proteinExistence type="predicted"/>
<feature type="domain" description="Transposase IS204/IS1001/IS1096/IS1165 DDE" evidence="1">
    <location>
        <begin position="22"/>
        <end position="66"/>
    </location>
</feature>
<dbReference type="Proteomes" id="UP000179642">
    <property type="component" value="Unassembled WGS sequence"/>
</dbReference>
<dbReference type="Pfam" id="PF01610">
    <property type="entry name" value="DDE_Tnp_ISL3"/>
    <property type="match status" value="1"/>
</dbReference>
<dbReference type="AlphaFoldDB" id="A0A1S2PUD2"/>
<dbReference type="PANTHER" id="PTHR33498:SF1">
    <property type="entry name" value="TRANSPOSASE FOR INSERTION SEQUENCE ELEMENT IS1557"/>
    <property type="match status" value="1"/>
</dbReference>
<evidence type="ECO:0000313" key="3">
    <source>
        <dbReference type="Proteomes" id="UP000179642"/>
    </source>
</evidence>
<sequence length="79" mass="8530">MDVFLGLLCSVPDAPSGLVRVLSVDDFALRKGDSYATLLVDLEARRPLDVLPGRDAEPLAAWLAGHPDLHRSWSGSLFA</sequence>